<dbReference type="InterPro" id="IPR025282">
    <property type="entry name" value="DUF4214"/>
</dbReference>
<dbReference type="Pfam" id="PF00534">
    <property type="entry name" value="Glycos_transf_1"/>
    <property type="match status" value="1"/>
</dbReference>
<reference evidence="3" key="1">
    <citation type="submission" date="2016-08" db="EMBL/GenBank/DDBJ databases">
        <title>Complete Genome Seqeunce of Paenibacillus sp. BIHB 4019 from tea rhizoplane.</title>
        <authorList>
            <person name="Thakur R."/>
            <person name="Swarnkar M.K."/>
            <person name="Gulati A."/>
        </authorList>
    </citation>
    <scope>NUCLEOTIDE SEQUENCE [LARGE SCALE GENOMIC DNA]</scope>
    <source>
        <strain evidence="3">BIHB4019</strain>
    </source>
</reference>
<evidence type="ECO:0000313" key="3">
    <source>
        <dbReference type="EMBL" id="ANY71022.1"/>
    </source>
</evidence>
<dbReference type="InterPro" id="IPR038255">
    <property type="entry name" value="PBS_linker_sf"/>
</dbReference>
<dbReference type="Gene3D" id="3.40.50.2000">
    <property type="entry name" value="Glycogen Phosphorylase B"/>
    <property type="match status" value="1"/>
</dbReference>
<evidence type="ECO:0000259" key="2">
    <source>
        <dbReference type="Pfam" id="PF13946"/>
    </source>
</evidence>
<dbReference type="Pfam" id="PF13946">
    <property type="entry name" value="DUF4214"/>
    <property type="match status" value="1"/>
</dbReference>
<organism evidence="3">
    <name type="scientific">Paenibacillus sp. BIHB 4019</name>
    <dbReference type="NCBI Taxonomy" id="1870819"/>
    <lineage>
        <taxon>Bacteria</taxon>
        <taxon>Bacillati</taxon>
        <taxon>Bacillota</taxon>
        <taxon>Bacilli</taxon>
        <taxon>Bacillales</taxon>
        <taxon>Paenibacillaceae</taxon>
        <taxon>Paenibacillus</taxon>
    </lineage>
</organism>
<dbReference type="PANTHER" id="PTHR46401:SF8">
    <property type="entry name" value="BLL6006 PROTEIN"/>
    <property type="match status" value="1"/>
</dbReference>
<dbReference type="Gene3D" id="1.10.3130.20">
    <property type="entry name" value="Phycobilisome linker domain"/>
    <property type="match status" value="1"/>
</dbReference>
<evidence type="ECO:0008006" key="4">
    <source>
        <dbReference type="Google" id="ProtNLM"/>
    </source>
</evidence>
<gene>
    <name evidence="3" type="ORF">BBD42_27165</name>
</gene>
<evidence type="ECO:0000259" key="1">
    <source>
        <dbReference type="Pfam" id="PF00534"/>
    </source>
</evidence>
<dbReference type="EMBL" id="CP016808">
    <property type="protein sequence ID" value="ANY71022.1"/>
    <property type="molecule type" value="Genomic_DNA"/>
</dbReference>
<sequence>MYRQVLQREPDIEGFNGHLSHLVHGTPRAVIAAALLQSAEAEAIFSRVPSGEANTTAHLIQHLFPAADLDFIHGIHVQMLNRAPDSNKVGRYTTALKQGLLRRAWIASLVMSEEFGLLIKTAYLPPLAASAARVNSRQIGMFLCFGVQIAMDGEGIGRFIVRLSEGLLALEHDFTLHVATTEANYAEAAAVYAPLLAVYGNRLRLHRTDSMDTVNRSVPADIWIVPYVGMALAQYLEKPYMVCLHDLVYLHLPELYSAYTQHYQYIHSVAQKVTEKAAKVVFASEFTRNHEGLEFLKLAVHKTAVVRFAAPHEEYAIFQTHSEEKFRHAYKLDGPYLTFPSVVRLHKNHEGLIKAFSLFKQTEAGRATGMKLVFTDDLGNRPRQQEILAALNEIADPVIRGSIVFMGRIASADLPSLYRYAAGTIVPTLFEGSCPFPILESLLMNTPVAFGRLEVVQEVIGDMSCFATFHPHNIQEMADAIARLSREGEEVVPDQQAALSGALNRRWLDVAGDYANVIDEVQAAAD</sequence>
<proteinExistence type="predicted"/>
<feature type="domain" description="DUF4214" evidence="2">
    <location>
        <begin position="1"/>
        <end position="43"/>
    </location>
</feature>
<dbReference type="InterPro" id="IPR001296">
    <property type="entry name" value="Glyco_trans_1"/>
</dbReference>
<name>A0A1B2DTH9_9BACL</name>
<accession>A0A1B2DTH9</accession>
<protein>
    <recommendedName>
        <fullName evidence="4">Glycosyl transferase family 1 domain-containing protein</fullName>
    </recommendedName>
</protein>
<dbReference type="AlphaFoldDB" id="A0A1B2DTH9"/>
<feature type="domain" description="Glycosyl transferase family 1" evidence="1">
    <location>
        <begin position="323"/>
        <end position="489"/>
    </location>
</feature>
<dbReference type="GO" id="GO:0016757">
    <property type="term" value="F:glycosyltransferase activity"/>
    <property type="evidence" value="ECO:0007669"/>
    <property type="project" value="InterPro"/>
</dbReference>
<dbReference type="SUPFAM" id="SSF53756">
    <property type="entry name" value="UDP-Glycosyltransferase/glycogen phosphorylase"/>
    <property type="match status" value="1"/>
</dbReference>
<dbReference type="PANTHER" id="PTHR46401">
    <property type="entry name" value="GLYCOSYLTRANSFERASE WBBK-RELATED"/>
    <property type="match status" value="1"/>
</dbReference>